<dbReference type="AlphaFoldDB" id="A0A3M7Q0J6"/>
<feature type="transmembrane region" description="Helical" evidence="1">
    <location>
        <begin position="12"/>
        <end position="32"/>
    </location>
</feature>
<dbReference type="EMBL" id="REGN01008077">
    <property type="protein sequence ID" value="RNA04515.1"/>
    <property type="molecule type" value="Genomic_DNA"/>
</dbReference>
<evidence type="ECO:0000256" key="1">
    <source>
        <dbReference type="SAM" id="Phobius"/>
    </source>
</evidence>
<evidence type="ECO:0000313" key="3">
    <source>
        <dbReference type="Proteomes" id="UP000276133"/>
    </source>
</evidence>
<sequence length="135" mass="16040">MFCHQSMRHIHFFERSIILVINLYIYSIYLFICDEDKRIFVKIVVLIKSKKSLLKIVLMFYINCRNPTEIFILTSDTLARINSGKCLYVLNLQLLYKLYLISYGNNFIKFHNSMARHGFICIIDKEGKNISFNKV</sequence>
<dbReference type="Proteomes" id="UP000276133">
    <property type="component" value="Unassembled WGS sequence"/>
</dbReference>
<reference evidence="2 3" key="1">
    <citation type="journal article" date="2018" name="Sci. Rep.">
        <title>Genomic signatures of local adaptation to the degree of environmental predictability in rotifers.</title>
        <authorList>
            <person name="Franch-Gras L."/>
            <person name="Hahn C."/>
            <person name="Garcia-Roger E.M."/>
            <person name="Carmona M.J."/>
            <person name="Serra M."/>
            <person name="Gomez A."/>
        </authorList>
    </citation>
    <scope>NUCLEOTIDE SEQUENCE [LARGE SCALE GENOMIC DNA]</scope>
    <source>
        <strain evidence="2">HYR1</strain>
    </source>
</reference>
<comment type="caution">
    <text evidence="2">The sequence shown here is derived from an EMBL/GenBank/DDBJ whole genome shotgun (WGS) entry which is preliminary data.</text>
</comment>
<keyword evidence="3" id="KW-1185">Reference proteome</keyword>
<proteinExistence type="predicted"/>
<protein>
    <submittedName>
        <fullName evidence="2">Uncharacterized protein</fullName>
    </submittedName>
</protein>
<keyword evidence="1" id="KW-1133">Transmembrane helix</keyword>
<accession>A0A3M7Q0J6</accession>
<keyword evidence="1" id="KW-0472">Membrane</keyword>
<gene>
    <name evidence="2" type="ORF">BpHYR1_015583</name>
</gene>
<evidence type="ECO:0000313" key="2">
    <source>
        <dbReference type="EMBL" id="RNA04515.1"/>
    </source>
</evidence>
<keyword evidence="1" id="KW-0812">Transmembrane</keyword>
<name>A0A3M7Q0J6_BRAPC</name>
<organism evidence="2 3">
    <name type="scientific">Brachionus plicatilis</name>
    <name type="common">Marine rotifer</name>
    <name type="synonym">Brachionus muelleri</name>
    <dbReference type="NCBI Taxonomy" id="10195"/>
    <lineage>
        <taxon>Eukaryota</taxon>
        <taxon>Metazoa</taxon>
        <taxon>Spiralia</taxon>
        <taxon>Gnathifera</taxon>
        <taxon>Rotifera</taxon>
        <taxon>Eurotatoria</taxon>
        <taxon>Monogononta</taxon>
        <taxon>Pseudotrocha</taxon>
        <taxon>Ploima</taxon>
        <taxon>Brachionidae</taxon>
        <taxon>Brachionus</taxon>
    </lineage>
</organism>